<dbReference type="RefSeq" id="WP_252676955.1">
    <property type="nucleotide sequence ID" value="NZ_JAMXHT010000002.1"/>
</dbReference>
<dbReference type="EMBL" id="JAMXHT010000002">
    <property type="protein sequence ID" value="MCO5397337.1"/>
    <property type="molecule type" value="Genomic_DNA"/>
</dbReference>
<proteinExistence type="predicted"/>
<dbReference type="Pfam" id="PF01042">
    <property type="entry name" value="Ribonuc_L-PSP"/>
    <property type="match status" value="1"/>
</dbReference>
<keyword evidence="2" id="KW-1185">Reference proteome</keyword>
<accession>A0ABT1AGT5</accession>
<dbReference type="InterPro" id="IPR035959">
    <property type="entry name" value="RutC-like_sf"/>
</dbReference>
<organism evidence="1 2">
    <name type="scientific">Ralstonia soli</name>
    <dbReference type="NCBI Taxonomy" id="2953896"/>
    <lineage>
        <taxon>Bacteria</taxon>
        <taxon>Pseudomonadati</taxon>
        <taxon>Pseudomonadota</taxon>
        <taxon>Betaproteobacteria</taxon>
        <taxon>Burkholderiales</taxon>
        <taxon>Burkholderiaceae</taxon>
        <taxon>Ralstonia</taxon>
    </lineage>
</organism>
<reference evidence="1" key="2">
    <citation type="journal article" date="2023" name="Front. Microbiol.">
        <title>Ralstonia chuxiongensis sp. nov., Ralstonia mojiangensis sp. nov., and Ralstonia soli sp. nov., isolated from tobacco fields, are three novel species in the family Burkholderiaceae.</title>
        <authorList>
            <person name="Lu C.H."/>
            <person name="Zhang Y.Y."/>
            <person name="Jiang N."/>
            <person name="Chen W."/>
            <person name="Shao X."/>
            <person name="Zhao Z.M."/>
            <person name="Lu W.L."/>
            <person name="Hu X."/>
            <person name="Xi Y.X."/>
            <person name="Zou S.Y."/>
            <person name="Wei Q.J."/>
            <person name="Lin Z.L."/>
            <person name="Gong L."/>
            <person name="Gai X.T."/>
            <person name="Zhang L.Q."/>
            <person name="Li J.Y."/>
            <person name="Jin Y."/>
            <person name="Xia Z.Y."/>
        </authorList>
    </citation>
    <scope>NUCLEOTIDE SEQUENCE</scope>
    <source>
        <strain evidence="1">21MJYT02-11</strain>
    </source>
</reference>
<evidence type="ECO:0000313" key="1">
    <source>
        <dbReference type="EMBL" id="MCO5397337.1"/>
    </source>
</evidence>
<dbReference type="SUPFAM" id="SSF55298">
    <property type="entry name" value="YjgF-like"/>
    <property type="match status" value="1"/>
</dbReference>
<comment type="caution">
    <text evidence="1">The sequence shown here is derived from an EMBL/GenBank/DDBJ whole genome shotgun (WGS) entry which is preliminary data.</text>
</comment>
<dbReference type="Gene3D" id="3.30.1330.40">
    <property type="entry name" value="RutC-like"/>
    <property type="match status" value="1"/>
</dbReference>
<dbReference type="PANTHER" id="PTHR43857">
    <property type="entry name" value="BLR7761 PROTEIN"/>
    <property type="match status" value="1"/>
</dbReference>
<gene>
    <name evidence="1" type="ORF">NG900_03895</name>
</gene>
<evidence type="ECO:0000313" key="2">
    <source>
        <dbReference type="Proteomes" id="UP001162811"/>
    </source>
</evidence>
<dbReference type="InterPro" id="IPR006175">
    <property type="entry name" value="YjgF/YER057c/UK114"/>
</dbReference>
<reference evidence="1" key="1">
    <citation type="submission" date="2022-06" db="EMBL/GenBank/DDBJ databases">
        <authorList>
            <person name="Lu C.-H."/>
        </authorList>
    </citation>
    <scope>NUCLEOTIDE SEQUENCE</scope>
    <source>
        <strain evidence="1">21MJYT02-11</strain>
    </source>
</reference>
<dbReference type="CDD" id="cd00448">
    <property type="entry name" value="YjgF_YER057c_UK114_family"/>
    <property type="match status" value="1"/>
</dbReference>
<name>A0ABT1AGT5_9RALS</name>
<dbReference type="PANTHER" id="PTHR43857:SF1">
    <property type="entry name" value="YJGH FAMILY PROTEIN"/>
    <property type="match status" value="1"/>
</dbReference>
<protein>
    <submittedName>
        <fullName evidence="1">RidA family protein</fullName>
    </submittedName>
</protein>
<sequence length="135" mass="14154">MTIEHLNPSGLLSFPPLTQVVVTASRRLAFVAGQTACNAQYEVLGGNDYRAQSEQALRHLKIAVEAAGATVHQIVSSTVYLKALTPEVAEQFVAALSTALDGGPFPPHAFTMVGVQALASPEVLVEISAVVAIDD</sequence>
<dbReference type="Proteomes" id="UP001162811">
    <property type="component" value="Unassembled WGS sequence"/>
</dbReference>